<dbReference type="PROSITE" id="PS51257">
    <property type="entry name" value="PROKAR_LIPOPROTEIN"/>
    <property type="match status" value="1"/>
</dbReference>
<reference evidence="2 3" key="1">
    <citation type="submission" date="2018-07" db="EMBL/GenBank/DDBJ databases">
        <title>A draft genome of a endophytic bacteria, a new species of Pedobacter.</title>
        <authorList>
            <person name="Zhang Z.D."/>
            <person name="Chen Z.J."/>
        </authorList>
    </citation>
    <scope>NUCLEOTIDE SEQUENCE [LARGE SCALE GENOMIC DNA]</scope>
    <source>
        <strain evidence="2 3">RS10</strain>
    </source>
</reference>
<dbReference type="Proteomes" id="UP000252081">
    <property type="component" value="Unassembled WGS sequence"/>
</dbReference>
<evidence type="ECO:0000256" key="1">
    <source>
        <dbReference type="SAM" id="SignalP"/>
    </source>
</evidence>
<feature type="chain" id="PRO_5016611220" description="Lipocalin-like domain-containing protein" evidence="1">
    <location>
        <begin position="19"/>
        <end position="135"/>
    </location>
</feature>
<evidence type="ECO:0000313" key="2">
    <source>
        <dbReference type="EMBL" id="RBQ09953.1"/>
    </source>
</evidence>
<gene>
    <name evidence="2" type="ORF">DRW42_05795</name>
</gene>
<sequence>MKKLMIAMLFMISLVAISGCKKDEFSEETVRKKILGKWKFISEEGQSDFASPGEVKLLIIYGKPGDYFLFDTEGKLTYVLYAAKNTTNYTIEGNGQIKFDDNYYTIDKLTDDKLKLSIRKNNYDDTQTISYNFTK</sequence>
<dbReference type="AlphaFoldDB" id="A0A366L8Z6"/>
<keyword evidence="3" id="KW-1185">Reference proteome</keyword>
<proteinExistence type="predicted"/>
<dbReference type="RefSeq" id="WP_113947888.1">
    <property type="nucleotide sequence ID" value="NZ_QNQU01000004.1"/>
</dbReference>
<protein>
    <recommendedName>
        <fullName evidence="4">Lipocalin-like domain-containing protein</fullName>
    </recommendedName>
</protein>
<dbReference type="OrthoDB" id="799431at2"/>
<keyword evidence="1" id="KW-0732">Signal</keyword>
<evidence type="ECO:0008006" key="4">
    <source>
        <dbReference type="Google" id="ProtNLM"/>
    </source>
</evidence>
<accession>A0A366L8Z6</accession>
<dbReference type="EMBL" id="QNQU01000004">
    <property type="protein sequence ID" value="RBQ09953.1"/>
    <property type="molecule type" value="Genomic_DNA"/>
</dbReference>
<feature type="signal peptide" evidence="1">
    <location>
        <begin position="1"/>
        <end position="18"/>
    </location>
</feature>
<organism evidence="2 3">
    <name type="scientific">Pedobacter miscanthi</name>
    <dbReference type="NCBI Taxonomy" id="2259170"/>
    <lineage>
        <taxon>Bacteria</taxon>
        <taxon>Pseudomonadati</taxon>
        <taxon>Bacteroidota</taxon>
        <taxon>Sphingobacteriia</taxon>
        <taxon>Sphingobacteriales</taxon>
        <taxon>Sphingobacteriaceae</taxon>
        <taxon>Pedobacter</taxon>
    </lineage>
</organism>
<name>A0A366L8Z6_9SPHI</name>
<comment type="caution">
    <text evidence="2">The sequence shown here is derived from an EMBL/GenBank/DDBJ whole genome shotgun (WGS) entry which is preliminary data.</text>
</comment>
<evidence type="ECO:0000313" key="3">
    <source>
        <dbReference type="Proteomes" id="UP000252081"/>
    </source>
</evidence>